<reference evidence="2 3" key="1">
    <citation type="journal article" date="2021" name="BMC Biol.">
        <title>Horizontally acquired antibacterial genes associated with adaptive radiation of ladybird beetles.</title>
        <authorList>
            <person name="Li H.S."/>
            <person name="Tang X.F."/>
            <person name="Huang Y.H."/>
            <person name="Xu Z.Y."/>
            <person name="Chen M.L."/>
            <person name="Du X.Y."/>
            <person name="Qiu B.Y."/>
            <person name="Chen P.T."/>
            <person name="Zhang W."/>
            <person name="Slipinski A."/>
            <person name="Escalona H.E."/>
            <person name="Waterhouse R.M."/>
            <person name="Zwick A."/>
            <person name="Pang H."/>
        </authorList>
    </citation>
    <scope>NUCLEOTIDE SEQUENCE [LARGE SCALE GENOMIC DNA]</scope>
    <source>
        <strain evidence="2">SYSU2018</strain>
    </source>
</reference>
<proteinExistence type="predicted"/>
<comment type="caution">
    <text evidence="2">The sequence shown here is derived from an EMBL/GenBank/DDBJ whole genome shotgun (WGS) entry which is preliminary data.</text>
</comment>
<feature type="region of interest" description="Disordered" evidence="1">
    <location>
        <begin position="118"/>
        <end position="137"/>
    </location>
</feature>
<dbReference type="EMBL" id="JABFTP020000062">
    <property type="protein sequence ID" value="KAL3273998.1"/>
    <property type="molecule type" value="Genomic_DNA"/>
</dbReference>
<dbReference type="AlphaFoldDB" id="A0ABD2N5V3"/>
<evidence type="ECO:0000313" key="3">
    <source>
        <dbReference type="Proteomes" id="UP001516400"/>
    </source>
</evidence>
<gene>
    <name evidence="2" type="ORF">HHI36_015416</name>
</gene>
<dbReference type="Proteomes" id="UP001516400">
    <property type="component" value="Unassembled WGS sequence"/>
</dbReference>
<evidence type="ECO:0000256" key="1">
    <source>
        <dbReference type="SAM" id="MobiDB-lite"/>
    </source>
</evidence>
<sequence length="241" mass="27895">MVSKLLRNKISLRGLPQFRNIQIEDDKTKGQINQLKALREELKLRQKSGNKNLTIKYMKGVPTITNVTSYGKISLSTFCTQKIRQLVFSNDELEFRTLSCFDCVGKCEHFHLGYYKTSHTSDKDKGKNTPVVSTRRRRKDVKLENDVNIPKMISPEKGTYEYKVGDHVLIIWNNEIYPGKILSLSDDGALVRCMKKGSKCWKWPTVKDEELYAWSDVLRAIQPPKLLSRGSYFVKEIDEKQ</sequence>
<evidence type="ECO:0000313" key="2">
    <source>
        <dbReference type="EMBL" id="KAL3273998.1"/>
    </source>
</evidence>
<accession>A0ABD2N5V3</accession>
<keyword evidence="3" id="KW-1185">Reference proteome</keyword>
<organism evidence="2 3">
    <name type="scientific">Cryptolaemus montrouzieri</name>
    <dbReference type="NCBI Taxonomy" id="559131"/>
    <lineage>
        <taxon>Eukaryota</taxon>
        <taxon>Metazoa</taxon>
        <taxon>Ecdysozoa</taxon>
        <taxon>Arthropoda</taxon>
        <taxon>Hexapoda</taxon>
        <taxon>Insecta</taxon>
        <taxon>Pterygota</taxon>
        <taxon>Neoptera</taxon>
        <taxon>Endopterygota</taxon>
        <taxon>Coleoptera</taxon>
        <taxon>Polyphaga</taxon>
        <taxon>Cucujiformia</taxon>
        <taxon>Coccinelloidea</taxon>
        <taxon>Coccinellidae</taxon>
        <taxon>Scymninae</taxon>
        <taxon>Scymnini</taxon>
        <taxon>Cryptolaemus</taxon>
    </lineage>
</organism>
<protein>
    <submittedName>
        <fullName evidence="2">Uncharacterized protein</fullName>
    </submittedName>
</protein>
<name>A0ABD2N5V3_9CUCU</name>